<dbReference type="OrthoDB" id="6309046at2"/>
<gene>
    <name evidence="2" type="ORF">SAMN02927921_01309</name>
</gene>
<name>A0A1K1NLN1_9FLAO</name>
<dbReference type="STRING" id="1150368.SAMN02927921_01309"/>
<dbReference type="Proteomes" id="UP000182248">
    <property type="component" value="Unassembled WGS sequence"/>
</dbReference>
<dbReference type="PANTHER" id="PTHR40254">
    <property type="entry name" value="BLR0577 PROTEIN"/>
    <property type="match status" value="1"/>
</dbReference>
<sequence length="505" mass="57350">MKHVVIIGGGACGSAALIELLIQSIAKKLENHVRYTLIERSERIGYGVAFGTPQKSHLLNTQADLMGIYAYEPEHFAVWLREHGGKHRNDVKGEGEEENAYTSRILYGHYVAEEVGITIKKAEKHGISVEVIHSEAITIDRDDKEQLHITLANKDVIIADEVLLAPGTPKPNSFKNLRKYDQYIDFPWPAHRLLEKSRNEEHVGILGTSLSAIDTVMTLVDNGHTGQITMFSPDGMLPRVQPDQNKEVERHYLTLENLHRLQRENGHRPTAKELFRLFIKDVEAVEGRQLDWKGMNRHARDPYPLLQKDIEIAESGGDTILNMAYDLRYEASKVWSWMDKEQQIMFSSWLGRHWTVTRHAIPLYNAKKIASLMEQGKLQVVAENDQVEFDEQSKQFRIRTGKGENYHTDCLVNATGSASKLEEMDNVLVENLLHKKYLEPYALGGAVINPHTMQCISEKGGSHIYGVGHLVNGMLMDVNAVWFNVKTISRLATEILFKITRDECI</sequence>
<dbReference type="InterPro" id="IPR036188">
    <property type="entry name" value="FAD/NAD-bd_sf"/>
</dbReference>
<accession>A0A1K1NLN1</accession>
<feature type="domain" description="FAD-dependent urate hydroxylase HpyO/Asp monooxygenase CreE-like FAD/NAD(P)-binding" evidence="1">
    <location>
        <begin position="5"/>
        <end position="168"/>
    </location>
</feature>
<keyword evidence="3" id="KW-1185">Reference proteome</keyword>
<organism evidence="2 3">
    <name type="scientific">Sinomicrobium oceani</name>
    <dbReference type="NCBI Taxonomy" id="1150368"/>
    <lineage>
        <taxon>Bacteria</taxon>
        <taxon>Pseudomonadati</taxon>
        <taxon>Bacteroidota</taxon>
        <taxon>Flavobacteriia</taxon>
        <taxon>Flavobacteriales</taxon>
        <taxon>Flavobacteriaceae</taxon>
        <taxon>Sinomicrobium</taxon>
    </lineage>
</organism>
<dbReference type="AlphaFoldDB" id="A0A1K1NLN1"/>
<proteinExistence type="predicted"/>
<dbReference type="Gene3D" id="3.50.50.60">
    <property type="entry name" value="FAD/NAD(P)-binding domain"/>
    <property type="match status" value="1"/>
</dbReference>
<evidence type="ECO:0000313" key="3">
    <source>
        <dbReference type="Proteomes" id="UP000182248"/>
    </source>
</evidence>
<dbReference type="SUPFAM" id="SSF51905">
    <property type="entry name" value="FAD/NAD(P)-binding domain"/>
    <property type="match status" value="1"/>
</dbReference>
<dbReference type="EMBL" id="FPJE01000006">
    <property type="protein sequence ID" value="SFW36207.1"/>
    <property type="molecule type" value="Genomic_DNA"/>
</dbReference>
<dbReference type="Pfam" id="PF13454">
    <property type="entry name" value="NAD_binding_9"/>
    <property type="match status" value="1"/>
</dbReference>
<evidence type="ECO:0000313" key="2">
    <source>
        <dbReference type="EMBL" id="SFW36207.1"/>
    </source>
</evidence>
<protein>
    <submittedName>
        <fullName evidence="2">Uncharacterized NAD(P)/FAD-binding protein YdhS</fullName>
    </submittedName>
</protein>
<dbReference type="PANTHER" id="PTHR40254:SF1">
    <property type="entry name" value="BLR0577 PROTEIN"/>
    <property type="match status" value="1"/>
</dbReference>
<dbReference type="InterPro" id="IPR052189">
    <property type="entry name" value="L-asp_N-monooxygenase_NS-form"/>
</dbReference>
<dbReference type="InterPro" id="IPR038732">
    <property type="entry name" value="HpyO/CreE_NAD-binding"/>
</dbReference>
<reference evidence="2 3" key="1">
    <citation type="submission" date="2016-11" db="EMBL/GenBank/DDBJ databases">
        <authorList>
            <person name="Jaros S."/>
            <person name="Januszkiewicz K."/>
            <person name="Wedrychowicz H."/>
        </authorList>
    </citation>
    <scope>NUCLEOTIDE SEQUENCE [LARGE SCALE GENOMIC DNA]</scope>
    <source>
        <strain evidence="2 3">CGMCC 1.12145</strain>
    </source>
</reference>
<dbReference type="RefSeq" id="WP_072316558.1">
    <property type="nucleotide sequence ID" value="NZ_FPJE01000006.1"/>
</dbReference>
<evidence type="ECO:0000259" key="1">
    <source>
        <dbReference type="Pfam" id="PF13454"/>
    </source>
</evidence>